<sequence length="252" mass="29165">MKTDDKLKEGLKKLNSFFNSEYEDTPVDHGSLKKKKKKKKKGRKKGKKSTSQVQPILSNTKSSPDRQWLPISLRWKEKLEKVQGAEQVSRVGSITYVNDAEGFLGLRDDGTEVAIKRMTKSNYRVLKNEEGFLRLPELYDNSIVRYIDYAEDENFGYLALQLCEYTLEEYLKYNEKRLLKEDLVGSFLTVAGMLIYYILSSGHHPFGDRYRCEGNILDGKYSLDHVEDEVAKDLIEWMISDEPRNRPVSTSV</sequence>
<keyword evidence="2" id="KW-0472">Membrane</keyword>
<evidence type="ECO:0000256" key="1">
    <source>
        <dbReference type="SAM" id="MobiDB-lite"/>
    </source>
</evidence>
<dbReference type="GO" id="GO:0070059">
    <property type="term" value="P:intrinsic apoptotic signaling pathway in response to endoplasmic reticulum stress"/>
    <property type="evidence" value="ECO:0007669"/>
    <property type="project" value="TreeGrafter"/>
</dbReference>
<keyword evidence="4" id="KW-1185">Reference proteome</keyword>
<keyword evidence="2" id="KW-0812">Transmembrane</keyword>
<evidence type="ECO:0000313" key="3">
    <source>
        <dbReference type="EMBL" id="KAK7938490.1"/>
    </source>
</evidence>
<dbReference type="EMBL" id="JBBPFD010000002">
    <property type="protein sequence ID" value="KAK7938490.1"/>
    <property type="molecule type" value="Genomic_DNA"/>
</dbReference>
<dbReference type="PANTHER" id="PTHR13954:SF28">
    <property type="match status" value="1"/>
</dbReference>
<dbReference type="Proteomes" id="UP001460270">
    <property type="component" value="Unassembled WGS sequence"/>
</dbReference>
<evidence type="ECO:0000256" key="2">
    <source>
        <dbReference type="SAM" id="Phobius"/>
    </source>
</evidence>
<reference evidence="4" key="1">
    <citation type="submission" date="2024-04" db="EMBL/GenBank/DDBJ databases">
        <title>Salinicola lusitanus LLJ914,a marine bacterium isolated from the Okinawa Trough.</title>
        <authorList>
            <person name="Li J."/>
        </authorList>
    </citation>
    <scope>NUCLEOTIDE SEQUENCE [LARGE SCALE GENOMIC DNA]</scope>
</reference>
<name>A0AAW0PU19_9GOBI</name>
<proteinExistence type="predicted"/>
<organism evidence="3 4">
    <name type="scientific">Mugilogobius chulae</name>
    <name type="common">yellowstripe goby</name>
    <dbReference type="NCBI Taxonomy" id="88201"/>
    <lineage>
        <taxon>Eukaryota</taxon>
        <taxon>Metazoa</taxon>
        <taxon>Chordata</taxon>
        <taxon>Craniata</taxon>
        <taxon>Vertebrata</taxon>
        <taxon>Euteleostomi</taxon>
        <taxon>Actinopterygii</taxon>
        <taxon>Neopterygii</taxon>
        <taxon>Teleostei</taxon>
        <taxon>Neoteleostei</taxon>
        <taxon>Acanthomorphata</taxon>
        <taxon>Gobiaria</taxon>
        <taxon>Gobiiformes</taxon>
        <taxon>Gobioidei</taxon>
        <taxon>Gobiidae</taxon>
        <taxon>Gobionellinae</taxon>
        <taxon>Mugilogobius</taxon>
    </lineage>
</organism>
<dbReference type="GO" id="GO:0036498">
    <property type="term" value="P:IRE1-mediated unfolded protein response"/>
    <property type="evidence" value="ECO:0007669"/>
    <property type="project" value="TreeGrafter"/>
</dbReference>
<evidence type="ECO:0000313" key="4">
    <source>
        <dbReference type="Proteomes" id="UP001460270"/>
    </source>
</evidence>
<dbReference type="GO" id="GO:1990604">
    <property type="term" value="C:IRE1-TRAF2-ASK1 complex"/>
    <property type="evidence" value="ECO:0007669"/>
    <property type="project" value="TreeGrafter"/>
</dbReference>
<dbReference type="GO" id="GO:0004674">
    <property type="term" value="F:protein serine/threonine kinase activity"/>
    <property type="evidence" value="ECO:0007669"/>
    <property type="project" value="InterPro"/>
</dbReference>
<gene>
    <name evidence="3" type="ORF">WMY93_001816</name>
</gene>
<feature type="compositionally biased region" description="Polar residues" evidence="1">
    <location>
        <begin position="49"/>
        <end position="62"/>
    </location>
</feature>
<dbReference type="InterPro" id="IPR011009">
    <property type="entry name" value="Kinase-like_dom_sf"/>
</dbReference>
<dbReference type="InterPro" id="IPR045133">
    <property type="entry name" value="IRE1/2-like"/>
</dbReference>
<protein>
    <recommendedName>
        <fullName evidence="5">Protein kinase domain-containing protein</fullName>
    </recommendedName>
</protein>
<keyword evidence="2" id="KW-1133">Transmembrane helix</keyword>
<feature type="compositionally biased region" description="Basic residues" evidence="1">
    <location>
        <begin position="32"/>
        <end position="48"/>
    </location>
</feature>
<comment type="caution">
    <text evidence="3">The sequence shown here is derived from an EMBL/GenBank/DDBJ whole genome shotgun (WGS) entry which is preliminary data.</text>
</comment>
<dbReference type="AlphaFoldDB" id="A0AAW0PU19"/>
<dbReference type="GO" id="GO:0004521">
    <property type="term" value="F:RNA endonuclease activity"/>
    <property type="evidence" value="ECO:0007669"/>
    <property type="project" value="InterPro"/>
</dbReference>
<evidence type="ECO:0008006" key="5">
    <source>
        <dbReference type="Google" id="ProtNLM"/>
    </source>
</evidence>
<dbReference type="GO" id="GO:0051082">
    <property type="term" value="F:unfolded protein binding"/>
    <property type="evidence" value="ECO:0007669"/>
    <property type="project" value="TreeGrafter"/>
</dbReference>
<accession>A0AAW0PU19</accession>
<dbReference type="SUPFAM" id="SSF56112">
    <property type="entry name" value="Protein kinase-like (PK-like)"/>
    <property type="match status" value="1"/>
</dbReference>
<dbReference type="Gene3D" id="1.10.510.10">
    <property type="entry name" value="Transferase(Phosphotransferase) domain 1"/>
    <property type="match status" value="2"/>
</dbReference>
<dbReference type="PANTHER" id="PTHR13954">
    <property type="entry name" value="IRE1-RELATED"/>
    <property type="match status" value="1"/>
</dbReference>
<feature type="region of interest" description="Disordered" evidence="1">
    <location>
        <begin position="21"/>
        <end position="65"/>
    </location>
</feature>
<feature type="transmembrane region" description="Helical" evidence="2">
    <location>
        <begin position="182"/>
        <end position="199"/>
    </location>
</feature>